<protein>
    <submittedName>
        <fullName evidence="2">Uncharacterized protein</fullName>
    </submittedName>
</protein>
<dbReference type="EMBL" id="CM018048">
    <property type="protein sequence ID" value="KAA8521819.1"/>
    <property type="molecule type" value="Genomic_DNA"/>
</dbReference>
<evidence type="ECO:0000256" key="1">
    <source>
        <dbReference type="SAM" id="MobiDB-lite"/>
    </source>
</evidence>
<keyword evidence="3" id="KW-1185">Reference proteome</keyword>
<gene>
    <name evidence="2" type="ORF">F0562_012492</name>
</gene>
<organism evidence="2 3">
    <name type="scientific">Nyssa sinensis</name>
    <dbReference type="NCBI Taxonomy" id="561372"/>
    <lineage>
        <taxon>Eukaryota</taxon>
        <taxon>Viridiplantae</taxon>
        <taxon>Streptophyta</taxon>
        <taxon>Embryophyta</taxon>
        <taxon>Tracheophyta</taxon>
        <taxon>Spermatophyta</taxon>
        <taxon>Magnoliopsida</taxon>
        <taxon>eudicotyledons</taxon>
        <taxon>Gunneridae</taxon>
        <taxon>Pentapetalae</taxon>
        <taxon>asterids</taxon>
        <taxon>Cornales</taxon>
        <taxon>Nyssaceae</taxon>
        <taxon>Nyssa</taxon>
    </lineage>
</organism>
<evidence type="ECO:0000313" key="2">
    <source>
        <dbReference type="EMBL" id="KAA8521819.1"/>
    </source>
</evidence>
<sequence length="109" mass="12430">MRREHKCRDPRLGYPDPWEAEWNGEWRECVDWYRTRGRRSHGDLVDAGGGMTEKGGLVRGSQVTTKRVTEEGPTVISGVSFFAASRALEWRFWVPNGRTAMAMISDEKG</sequence>
<evidence type="ECO:0000313" key="3">
    <source>
        <dbReference type="Proteomes" id="UP000325577"/>
    </source>
</evidence>
<feature type="region of interest" description="Disordered" evidence="1">
    <location>
        <begin position="43"/>
        <end position="65"/>
    </location>
</feature>
<accession>A0A5J4ZUV9</accession>
<reference evidence="2 3" key="1">
    <citation type="submission" date="2019-09" db="EMBL/GenBank/DDBJ databases">
        <title>A chromosome-level genome assembly of the Chinese tupelo Nyssa sinensis.</title>
        <authorList>
            <person name="Yang X."/>
            <person name="Kang M."/>
            <person name="Yang Y."/>
            <person name="Xiong H."/>
            <person name="Wang M."/>
            <person name="Zhang Z."/>
            <person name="Wang Z."/>
            <person name="Wu H."/>
            <person name="Ma T."/>
            <person name="Liu J."/>
            <person name="Xi Z."/>
        </authorList>
    </citation>
    <scope>NUCLEOTIDE SEQUENCE [LARGE SCALE GENOMIC DNA]</scope>
    <source>
        <strain evidence="2">J267</strain>
        <tissue evidence="2">Leaf</tissue>
    </source>
</reference>
<proteinExistence type="predicted"/>
<dbReference type="Proteomes" id="UP000325577">
    <property type="component" value="Linkage Group LG5"/>
</dbReference>
<dbReference type="AlphaFoldDB" id="A0A5J4ZUV9"/>
<name>A0A5J4ZUV9_9ASTE</name>